<protein>
    <submittedName>
        <fullName evidence="1">Gamma-glutamylcyclotransferase</fullName>
    </submittedName>
</protein>
<sequence length="191" mass="22133">MYLFGFGSLINLASAQKSFKRVLTQNDLISVKIKGYERVWNAIESIEFEDGIVNGVFLNIQKNENSILYGVVIKITEEELEILKLREKNYSCITIKKESILTKNINDDLIAFMTTKEDKLAKKDDKNSFIPLKYTQIVKNALENYDEEFKQNFKHIFENYPFALKAGDYTFTDPIQNKAAREGTKNYNDSK</sequence>
<dbReference type="Gene3D" id="3.10.490.10">
    <property type="entry name" value="Gamma-glutamyl cyclotransferase-like"/>
    <property type="match status" value="1"/>
</dbReference>
<dbReference type="GO" id="GO:0016740">
    <property type="term" value="F:transferase activity"/>
    <property type="evidence" value="ECO:0007669"/>
    <property type="project" value="UniProtKB-KW"/>
</dbReference>
<dbReference type="RefSeq" id="WP_128986150.1">
    <property type="nucleotide sequence ID" value="NZ_PDJZ01000004.1"/>
</dbReference>
<dbReference type="Proteomes" id="UP000290870">
    <property type="component" value="Unassembled WGS sequence"/>
</dbReference>
<evidence type="ECO:0000313" key="1">
    <source>
        <dbReference type="EMBL" id="RXJ84689.1"/>
    </source>
</evidence>
<proteinExistence type="predicted"/>
<organism evidence="1 2">
    <name type="scientific">Arcobacter cloacae</name>
    <dbReference type="NCBI Taxonomy" id="1054034"/>
    <lineage>
        <taxon>Bacteria</taxon>
        <taxon>Pseudomonadati</taxon>
        <taxon>Campylobacterota</taxon>
        <taxon>Epsilonproteobacteria</taxon>
        <taxon>Campylobacterales</taxon>
        <taxon>Arcobacteraceae</taxon>
        <taxon>Arcobacter</taxon>
    </lineage>
</organism>
<evidence type="ECO:0000313" key="2">
    <source>
        <dbReference type="Proteomes" id="UP000290870"/>
    </source>
</evidence>
<gene>
    <name evidence="1" type="ORF">CRU90_04840</name>
</gene>
<dbReference type="AlphaFoldDB" id="A0A4Q0ZEE1"/>
<dbReference type="OrthoDB" id="5347181at2"/>
<name>A0A4Q0ZEE1_9BACT</name>
<accession>A0A4Q0ZEE1</accession>
<keyword evidence="1" id="KW-0808">Transferase</keyword>
<reference evidence="1 2" key="1">
    <citation type="submission" date="2017-10" db="EMBL/GenBank/DDBJ databases">
        <title>Genomics of the genus Arcobacter.</title>
        <authorList>
            <person name="Perez-Cataluna A."/>
            <person name="Figueras M.J."/>
        </authorList>
    </citation>
    <scope>NUCLEOTIDE SEQUENCE [LARGE SCALE GENOMIC DNA]</scope>
    <source>
        <strain evidence="1 2">F26</strain>
    </source>
</reference>
<comment type="caution">
    <text evidence="1">The sequence shown here is derived from an EMBL/GenBank/DDBJ whole genome shotgun (WGS) entry which is preliminary data.</text>
</comment>
<dbReference type="EMBL" id="PDJZ01000004">
    <property type="protein sequence ID" value="RXJ84689.1"/>
    <property type="molecule type" value="Genomic_DNA"/>
</dbReference>